<keyword evidence="3" id="KW-0804">Transcription</keyword>
<dbReference type="PANTHER" id="PTHR43280">
    <property type="entry name" value="ARAC-FAMILY TRANSCRIPTIONAL REGULATOR"/>
    <property type="match status" value="1"/>
</dbReference>
<accession>A0A9X5BDT1</accession>
<dbReference type="InterPro" id="IPR018060">
    <property type="entry name" value="HTH_AraC"/>
</dbReference>
<evidence type="ECO:0000256" key="2">
    <source>
        <dbReference type="ARBA" id="ARBA00023125"/>
    </source>
</evidence>
<gene>
    <name evidence="5" type="ORF">D5281_04600</name>
</gene>
<dbReference type="PRINTS" id="PR00032">
    <property type="entry name" value="HTHARAC"/>
</dbReference>
<comment type="caution">
    <text evidence="5">The sequence shown here is derived from an EMBL/GenBank/DDBJ whole genome shotgun (WGS) entry which is preliminary data.</text>
</comment>
<dbReference type="SUPFAM" id="SSF51215">
    <property type="entry name" value="Regulatory protein AraC"/>
    <property type="match status" value="1"/>
</dbReference>
<dbReference type="InterPro" id="IPR037923">
    <property type="entry name" value="HTH-like"/>
</dbReference>
<dbReference type="Pfam" id="PF02311">
    <property type="entry name" value="AraC_binding"/>
    <property type="match status" value="1"/>
</dbReference>
<keyword evidence="6" id="KW-1185">Reference proteome</keyword>
<keyword evidence="1" id="KW-0805">Transcription regulation</keyword>
<dbReference type="Proteomes" id="UP001154420">
    <property type="component" value="Unassembled WGS sequence"/>
</dbReference>
<evidence type="ECO:0000313" key="6">
    <source>
        <dbReference type="Proteomes" id="UP001154420"/>
    </source>
</evidence>
<keyword evidence="2" id="KW-0238">DNA-binding</keyword>
<dbReference type="SMART" id="SM00342">
    <property type="entry name" value="HTH_ARAC"/>
    <property type="match status" value="1"/>
</dbReference>
<evidence type="ECO:0000259" key="4">
    <source>
        <dbReference type="PROSITE" id="PS01124"/>
    </source>
</evidence>
<dbReference type="InterPro" id="IPR003313">
    <property type="entry name" value="AraC-bd"/>
</dbReference>
<dbReference type="PROSITE" id="PS01124">
    <property type="entry name" value="HTH_ARAC_FAMILY_2"/>
    <property type="match status" value="1"/>
</dbReference>
<evidence type="ECO:0000256" key="1">
    <source>
        <dbReference type="ARBA" id="ARBA00023015"/>
    </source>
</evidence>
<dbReference type="PANTHER" id="PTHR43280:SF2">
    <property type="entry name" value="HTH-TYPE TRANSCRIPTIONAL REGULATOR EXSA"/>
    <property type="match status" value="1"/>
</dbReference>
<name>A0A9X5BDT1_9FIRM</name>
<dbReference type="OrthoDB" id="1410840at2"/>
<evidence type="ECO:0000256" key="3">
    <source>
        <dbReference type="ARBA" id="ARBA00023163"/>
    </source>
</evidence>
<dbReference type="InterPro" id="IPR020449">
    <property type="entry name" value="Tscrpt_reg_AraC-type_HTH"/>
</dbReference>
<dbReference type="AlphaFoldDB" id="A0A9X5BDT1"/>
<reference evidence="5" key="1">
    <citation type="submission" date="2018-09" db="EMBL/GenBank/DDBJ databases">
        <title>Murine metabolic-syndrome-specific gut microbial biobank.</title>
        <authorList>
            <person name="Liu C."/>
        </authorList>
    </citation>
    <scope>NUCLEOTIDE SEQUENCE</scope>
    <source>
        <strain evidence="5">D42-62</strain>
    </source>
</reference>
<dbReference type="SUPFAM" id="SSF46689">
    <property type="entry name" value="Homeodomain-like"/>
    <property type="match status" value="1"/>
</dbReference>
<dbReference type="InterPro" id="IPR009057">
    <property type="entry name" value="Homeodomain-like_sf"/>
</dbReference>
<dbReference type="Pfam" id="PF12833">
    <property type="entry name" value="HTH_18"/>
    <property type="match status" value="1"/>
</dbReference>
<protein>
    <submittedName>
        <fullName evidence="5">AraC family transcriptional regulator</fullName>
    </submittedName>
</protein>
<dbReference type="InterPro" id="IPR018062">
    <property type="entry name" value="HTH_AraC-typ_CS"/>
</dbReference>
<evidence type="ECO:0000313" key="5">
    <source>
        <dbReference type="EMBL" id="NBJ91889.1"/>
    </source>
</evidence>
<dbReference type="EMBL" id="QZDT01000004">
    <property type="protein sequence ID" value="NBJ91889.1"/>
    <property type="molecule type" value="Genomic_DNA"/>
</dbReference>
<dbReference type="Gene3D" id="1.10.10.60">
    <property type="entry name" value="Homeodomain-like"/>
    <property type="match status" value="2"/>
</dbReference>
<sequence>MSFINIHIPPFPWYSHSGNAIYRPGDKHNARKGLGFFDLIMVEMGTLYLQVGEKEFIIPPSHTLLIPPNTPHQGSRICTEKTLFHWLHFNTEETFEISDISYRLPWRPNTDFKDNKYVLSFLQDQKLPEGTAQNALSIMHQLERRSIDFFTNSRTNIDSDNNLFRQQELLMRLLNLLAVTPDTSNDNSIAYSALQYFNFHYAEQITIEGLSKILNCHPTHLIRCVKKQYELTPNQMLNKVRLENACGLLKDPYLSITTIAYSVGFSSASYFCKQFKNYYQCTPKEFRERFSRGEYSL</sequence>
<dbReference type="RefSeq" id="WP_160558964.1">
    <property type="nucleotide sequence ID" value="NZ_QZDT01000004.1"/>
</dbReference>
<dbReference type="PROSITE" id="PS00041">
    <property type="entry name" value="HTH_ARAC_FAMILY_1"/>
    <property type="match status" value="1"/>
</dbReference>
<organism evidence="5 6">
    <name type="scientific">Parablautia muri</name>
    <dbReference type="NCBI Taxonomy" id="2320879"/>
    <lineage>
        <taxon>Bacteria</taxon>
        <taxon>Bacillati</taxon>
        <taxon>Bacillota</taxon>
        <taxon>Clostridia</taxon>
        <taxon>Lachnospirales</taxon>
        <taxon>Lachnospiraceae</taxon>
        <taxon>Parablautia</taxon>
    </lineage>
</organism>
<dbReference type="GO" id="GO:0003700">
    <property type="term" value="F:DNA-binding transcription factor activity"/>
    <property type="evidence" value="ECO:0007669"/>
    <property type="project" value="InterPro"/>
</dbReference>
<dbReference type="GO" id="GO:0043565">
    <property type="term" value="F:sequence-specific DNA binding"/>
    <property type="evidence" value="ECO:0007669"/>
    <property type="project" value="InterPro"/>
</dbReference>
<feature type="domain" description="HTH araC/xylS-type" evidence="4">
    <location>
        <begin position="191"/>
        <end position="289"/>
    </location>
</feature>
<proteinExistence type="predicted"/>